<organism evidence="7 8">
    <name type="scientific">Marinomonas colpomeniae</name>
    <dbReference type="NCBI Taxonomy" id="2774408"/>
    <lineage>
        <taxon>Bacteria</taxon>
        <taxon>Pseudomonadati</taxon>
        <taxon>Pseudomonadota</taxon>
        <taxon>Gammaproteobacteria</taxon>
        <taxon>Oceanospirillales</taxon>
        <taxon>Oceanospirillaceae</taxon>
        <taxon>Marinomonas</taxon>
    </lineage>
</organism>
<dbReference type="InterPro" id="IPR029753">
    <property type="entry name" value="D-isomer_DH_CS"/>
</dbReference>
<feature type="domain" description="D-isomer specific 2-hydroxyacid dehydrogenase catalytic" evidence="5">
    <location>
        <begin position="32"/>
        <end position="333"/>
    </location>
</feature>
<evidence type="ECO:0000313" key="8">
    <source>
        <dbReference type="Proteomes" id="UP000604161"/>
    </source>
</evidence>
<keyword evidence="8" id="KW-1185">Reference proteome</keyword>
<comment type="similarity">
    <text evidence="1 4">Belongs to the D-isomer specific 2-hydroxyacid dehydrogenase family.</text>
</comment>
<dbReference type="InterPro" id="IPR006140">
    <property type="entry name" value="D-isomer_DH_NAD-bd"/>
</dbReference>
<sequence length="339" mass="37873">MKVAVFSCKPYDKRTLSTHANNSVLNSNAEDGTVLSMSYFESRLSMETISLVKDFDAVSCFVNDDVNAEVIHCLKQQGVKTIALRCAGFNNVDLEAAKKEGIKVFHVPDYSPTSVAEHAVALIMTLNRKTHRAYHRVKEGNFALEGLLGFNLEGRTVGCIGTGRIGAAFCRIMKGFGCKVLCYDLYPSQELIDQGCQYISLDELYTQSDIISLHCPLNESTHHLINKDSLQKMKDGVMIINTSRGALVHAQEAIDALYSKKIGYLGLDVYEQENKIFFEDMSSHIIQDSVFQLMLTFPNVVVTGHQGYFTDEALNHIAETTIDNLLHHQNEESYTRQLA</sequence>
<keyword evidence="3" id="KW-0520">NAD</keyword>
<keyword evidence="2 4" id="KW-0560">Oxidoreductase</keyword>
<dbReference type="Pfam" id="PF02826">
    <property type="entry name" value="2-Hacid_dh_C"/>
    <property type="match status" value="1"/>
</dbReference>
<dbReference type="CDD" id="cd12183">
    <property type="entry name" value="LDH_like_2"/>
    <property type="match status" value="1"/>
</dbReference>
<accession>A0ABR8NXU2</accession>
<evidence type="ECO:0000259" key="6">
    <source>
        <dbReference type="Pfam" id="PF02826"/>
    </source>
</evidence>
<dbReference type="RefSeq" id="WP_191593397.1">
    <property type="nucleotide sequence ID" value="NZ_JACYFC010000001.1"/>
</dbReference>
<dbReference type="InterPro" id="IPR036291">
    <property type="entry name" value="NAD(P)-bd_dom_sf"/>
</dbReference>
<proteinExistence type="inferred from homology"/>
<dbReference type="PANTHER" id="PTHR43026:SF1">
    <property type="entry name" value="2-HYDROXYACID DEHYDROGENASE HOMOLOG 1-RELATED"/>
    <property type="match status" value="1"/>
</dbReference>
<dbReference type="SUPFAM" id="SSF51735">
    <property type="entry name" value="NAD(P)-binding Rossmann-fold domains"/>
    <property type="match status" value="1"/>
</dbReference>
<dbReference type="InterPro" id="IPR006139">
    <property type="entry name" value="D-isomer_2_OHA_DH_cat_dom"/>
</dbReference>
<feature type="domain" description="D-isomer specific 2-hydroxyacid dehydrogenase NAD-binding" evidence="6">
    <location>
        <begin position="120"/>
        <end position="307"/>
    </location>
</feature>
<evidence type="ECO:0000256" key="3">
    <source>
        <dbReference type="ARBA" id="ARBA00023027"/>
    </source>
</evidence>
<dbReference type="SUPFAM" id="SSF52283">
    <property type="entry name" value="Formate/glycerate dehydrogenase catalytic domain-like"/>
    <property type="match status" value="1"/>
</dbReference>
<dbReference type="EMBL" id="JACYFC010000001">
    <property type="protein sequence ID" value="MBD5770028.1"/>
    <property type="molecule type" value="Genomic_DNA"/>
</dbReference>
<dbReference type="PROSITE" id="PS00670">
    <property type="entry name" value="D_2_HYDROXYACID_DH_2"/>
    <property type="match status" value="1"/>
</dbReference>
<evidence type="ECO:0000256" key="1">
    <source>
        <dbReference type="ARBA" id="ARBA00005854"/>
    </source>
</evidence>
<comment type="caution">
    <text evidence="7">The sequence shown here is derived from an EMBL/GenBank/DDBJ whole genome shotgun (WGS) entry which is preliminary data.</text>
</comment>
<evidence type="ECO:0000259" key="5">
    <source>
        <dbReference type="Pfam" id="PF00389"/>
    </source>
</evidence>
<dbReference type="InterPro" id="IPR058205">
    <property type="entry name" value="D-LDH-like"/>
</dbReference>
<dbReference type="Gene3D" id="3.40.50.720">
    <property type="entry name" value="NAD(P)-binding Rossmann-like Domain"/>
    <property type="match status" value="2"/>
</dbReference>
<name>A0ABR8NXU2_9GAMM</name>
<dbReference type="Proteomes" id="UP000604161">
    <property type="component" value="Unassembled WGS sequence"/>
</dbReference>
<dbReference type="Pfam" id="PF00389">
    <property type="entry name" value="2-Hacid_dh"/>
    <property type="match status" value="1"/>
</dbReference>
<reference evidence="7 8" key="1">
    <citation type="submission" date="2020-09" db="EMBL/GenBank/DDBJ databases">
        <title>Marinomonas sp. nov., isolated from the cysticercosis algae of Qingdao, China.</title>
        <authorList>
            <person name="Sun X."/>
        </authorList>
    </citation>
    <scope>NUCLEOTIDE SEQUENCE [LARGE SCALE GENOMIC DNA]</scope>
    <source>
        <strain evidence="7 8">SM2066</strain>
    </source>
</reference>
<evidence type="ECO:0000256" key="4">
    <source>
        <dbReference type="RuleBase" id="RU003719"/>
    </source>
</evidence>
<evidence type="ECO:0000256" key="2">
    <source>
        <dbReference type="ARBA" id="ARBA00023002"/>
    </source>
</evidence>
<protein>
    <submittedName>
        <fullName evidence="7">2-hydroxyacid dehydrogenase</fullName>
    </submittedName>
</protein>
<dbReference type="PANTHER" id="PTHR43026">
    <property type="entry name" value="2-HYDROXYACID DEHYDROGENASE HOMOLOG 1-RELATED"/>
    <property type="match status" value="1"/>
</dbReference>
<evidence type="ECO:0000313" key="7">
    <source>
        <dbReference type="EMBL" id="MBD5770028.1"/>
    </source>
</evidence>
<gene>
    <name evidence="7" type="ORF">IF202_03120</name>
</gene>